<dbReference type="PANTHER" id="PTHR10300:SF14">
    <property type="entry name" value="PROTEIN SARAH"/>
    <property type="match status" value="1"/>
</dbReference>
<reference evidence="2" key="2">
    <citation type="submission" date="2022-06" db="UniProtKB">
        <authorList>
            <consortium name="EnsemblMetazoa"/>
        </authorList>
    </citation>
    <scope>IDENTIFICATION</scope>
    <source>
        <strain evidence="2">DF5081</strain>
    </source>
</reference>
<dbReference type="EnsemblMetazoa" id="CJA42086.1">
    <property type="protein sequence ID" value="CJA42086.1"/>
    <property type="gene ID" value="WBGene00217934"/>
</dbReference>
<dbReference type="GO" id="GO:0005634">
    <property type="term" value="C:nucleus"/>
    <property type="evidence" value="ECO:0007669"/>
    <property type="project" value="TreeGrafter"/>
</dbReference>
<evidence type="ECO:0000313" key="3">
    <source>
        <dbReference type="Proteomes" id="UP000005237"/>
    </source>
</evidence>
<evidence type="ECO:0000256" key="1">
    <source>
        <dbReference type="ARBA" id="ARBA00008209"/>
    </source>
</evidence>
<protein>
    <submittedName>
        <fullName evidence="2">Uncharacterized protein</fullName>
    </submittedName>
</protein>
<dbReference type="AlphaFoldDB" id="A0A8R1IRM9"/>
<dbReference type="Gene3D" id="3.30.70.330">
    <property type="match status" value="1"/>
</dbReference>
<sequence>MVADNSEKSSTKSVANGSLISTVSCKDELPNAIIVTQVPEDVFDNTEDKANFSSLFTAIEKGIHFDFLRSFRRVRVIFRLVNNFLIDLKKNYSNS</sequence>
<dbReference type="GO" id="GO:0008597">
    <property type="term" value="F:calcium-dependent protein serine/threonine phosphatase regulator activity"/>
    <property type="evidence" value="ECO:0007669"/>
    <property type="project" value="TreeGrafter"/>
</dbReference>
<reference evidence="3" key="1">
    <citation type="submission" date="2010-08" db="EMBL/GenBank/DDBJ databases">
        <authorList>
            <consortium name="Caenorhabditis japonica Sequencing Consortium"/>
            <person name="Wilson R.K."/>
        </authorList>
    </citation>
    <scope>NUCLEOTIDE SEQUENCE [LARGE SCALE GENOMIC DNA]</scope>
    <source>
        <strain evidence="3">DF5081</strain>
    </source>
</reference>
<name>A0A8R1IRM9_CAEJA</name>
<organism evidence="2 3">
    <name type="scientific">Caenorhabditis japonica</name>
    <dbReference type="NCBI Taxonomy" id="281687"/>
    <lineage>
        <taxon>Eukaryota</taxon>
        <taxon>Metazoa</taxon>
        <taxon>Ecdysozoa</taxon>
        <taxon>Nematoda</taxon>
        <taxon>Chromadorea</taxon>
        <taxon>Rhabditida</taxon>
        <taxon>Rhabditina</taxon>
        <taxon>Rhabditomorpha</taxon>
        <taxon>Rhabditoidea</taxon>
        <taxon>Rhabditidae</taxon>
        <taxon>Peloderinae</taxon>
        <taxon>Caenorhabditis</taxon>
    </lineage>
</organism>
<dbReference type="Proteomes" id="UP000005237">
    <property type="component" value="Unassembled WGS sequence"/>
</dbReference>
<dbReference type="GO" id="GO:0019722">
    <property type="term" value="P:calcium-mediated signaling"/>
    <property type="evidence" value="ECO:0007669"/>
    <property type="project" value="InterPro"/>
</dbReference>
<proteinExistence type="inferred from homology"/>
<evidence type="ECO:0000313" key="2">
    <source>
        <dbReference type="EnsemblMetazoa" id="CJA42086.1"/>
    </source>
</evidence>
<dbReference type="InterPro" id="IPR012677">
    <property type="entry name" value="Nucleotide-bd_a/b_plait_sf"/>
</dbReference>
<keyword evidence="3" id="KW-1185">Reference proteome</keyword>
<dbReference type="GO" id="GO:0005737">
    <property type="term" value="C:cytoplasm"/>
    <property type="evidence" value="ECO:0007669"/>
    <property type="project" value="TreeGrafter"/>
</dbReference>
<accession>A0A8R1IRM9</accession>
<dbReference type="InterPro" id="IPR006931">
    <property type="entry name" value="Calcipressin"/>
</dbReference>
<comment type="similarity">
    <text evidence="1">Belongs to the RCAN family.</text>
</comment>
<dbReference type="PANTHER" id="PTHR10300">
    <property type="entry name" value="CALCIPRESSIN"/>
    <property type="match status" value="1"/>
</dbReference>